<proteinExistence type="predicted"/>
<keyword evidence="4" id="KW-1185">Reference proteome</keyword>
<comment type="caution">
    <text evidence="3">The sequence shown here is derived from an EMBL/GenBank/DDBJ whole genome shotgun (WGS) entry which is preliminary data.</text>
</comment>
<feature type="transmembrane region" description="Helical" evidence="1">
    <location>
        <begin position="177"/>
        <end position="194"/>
    </location>
</feature>
<dbReference type="AlphaFoldDB" id="G6EI48"/>
<feature type="transmembrane region" description="Helical" evidence="1">
    <location>
        <begin position="138"/>
        <end position="165"/>
    </location>
</feature>
<evidence type="ECO:0000313" key="3">
    <source>
        <dbReference type="EMBL" id="EHJ59036.1"/>
    </source>
</evidence>
<dbReference type="GO" id="GO:0006508">
    <property type="term" value="P:proteolysis"/>
    <property type="evidence" value="ECO:0007669"/>
    <property type="project" value="UniProtKB-KW"/>
</dbReference>
<feature type="transmembrane region" description="Helical" evidence="1">
    <location>
        <begin position="97"/>
        <end position="118"/>
    </location>
</feature>
<dbReference type="InterPro" id="IPR003675">
    <property type="entry name" value="Rce1/LyrA-like_dom"/>
</dbReference>
<dbReference type="GO" id="GO:0004175">
    <property type="term" value="F:endopeptidase activity"/>
    <property type="evidence" value="ECO:0007669"/>
    <property type="project" value="UniProtKB-ARBA"/>
</dbReference>
<sequence length="252" mass="27880">MADTELNAADGSERDYPFYNGWPIEISALKWLVPLAAVGLAVAVLLRHLPMFSQGYLQLAPGMLLTLLPLLGMALVAGRHWTALFRRVRLKDIGWMFAFALLNYVIAVPLGFIVLNFVDTETNAAIEGLKTFGQADRVLFFVNSIPQLIGEELISIVPFLALLYYLTRKFGLSRRTAVIIAWLATAVWFAAIHLPTYNWNILQCLILIGGARLVLTLAYLKTKNLWVSAGAHIINDWMTFTLTLVGASMGAG</sequence>
<gene>
    <name evidence="3" type="ORF">NSU_4019</name>
</gene>
<feature type="transmembrane region" description="Helical" evidence="1">
    <location>
        <begin position="200"/>
        <end position="220"/>
    </location>
</feature>
<evidence type="ECO:0000259" key="2">
    <source>
        <dbReference type="Pfam" id="PF02517"/>
    </source>
</evidence>
<feature type="transmembrane region" description="Helical" evidence="1">
    <location>
        <begin position="31"/>
        <end position="49"/>
    </location>
</feature>
<evidence type="ECO:0000256" key="1">
    <source>
        <dbReference type="SAM" id="Phobius"/>
    </source>
</evidence>
<dbReference type="STRING" id="1088721.JI59_02050"/>
<dbReference type="PATRIC" id="fig|1088721.3.peg.3956"/>
<dbReference type="eggNOG" id="COG1266">
    <property type="taxonomic scope" value="Bacteria"/>
</dbReference>
<keyword evidence="3" id="KW-0378">Hydrolase</keyword>
<keyword evidence="3" id="KW-0645">Protease</keyword>
<dbReference type="RefSeq" id="WP_007014927.1">
    <property type="nucleotide sequence ID" value="NZ_AGFM01000063.1"/>
</dbReference>
<accession>G6EI48</accession>
<dbReference type="Proteomes" id="UP000004030">
    <property type="component" value="Unassembled WGS sequence"/>
</dbReference>
<dbReference type="KEGG" id="npn:JI59_02050"/>
<dbReference type="Pfam" id="PF02517">
    <property type="entry name" value="Rce1-like"/>
    <property type="match status" value="1"/>
</dbReference>
<dbReference type="GO" id="GO:0080120">
    <property type="term" value="P:CAAX-box protein maturation"/>
    <property type="evidence" value="ECO:0007669"/>
    <property type="project" value="UniProtKB-ARBA"/>
</dbReference>
<name>G6EI48_9SPHN</name>
<protein>
    <submittedName>
        <fullName evidence="3">Amino terminal protease</fullName>
    </submittedName>
</protein>
<feature type="domain" description="CAAX prenyl protease 2/Lysostaphin resistance protein A-like" evidence="2">
    <location>
        <begin position="138"/>
        <end position="238"/>
    </location>
</feature>
<keyword evidence="1" id="KW-1133">Transmembrane helix</keyword>
<dbReference type="EMBL" id="AGFM01000063">
    <property type="protein sequence ID" value="EHJ59036.1"/>
    <property type="molecule type" value="Genomic_DNA"/>
</dbReference>
<dbReference type="OrthoDB" id="2661755at2"/>
<feature type="transmembrane region" description="Helical" evidence="1">
    <location>
        <begin position="55"/>
        <end position="76"/>
    </location>
</feature>
<keyword evidence="1" id="KW-0812">Transmembrane</keyword>
<organism evidence="3 4">
    <name type="scientific">Novosphingobium pentaromativorans US6-1</name>
    <dbReference type="NCBI Taxonomy" id="1088721"/>
    <lineage>
        <taxon>Bacteria</taxon>
        <taxon>Pseudomonadati</taxon>
        <taxon>Pseudomonadota</taxon>
        <taxon>Alphaproteobacteria</taxon>
        <taxon>Sphingomonadales</taxon>
        <taxon>Sphingomonadaceae</taxon>
        <taxon>Novosphingobium</taxon>
    </lineage>
</organism>
<evidence type="ECO:0000313" key="4">
    <source>
        <dbReference type="Proteomes" id="UP000004030"/>
    </source>
</evidence>
<reference evidence="3 4" key="1">
    <citation type="journal article" date="2012" name="J. Bacteriol.">
        <title>Genome sequence of benzo(a)pyrene-degrading bacterium Novosphingobium pentaromativorans US6-1.</title>
        <authorList>
            <person name="Luo Y.R."/>
            <person name="Kang S.G."/>
            <person name="Kim S.J."/>
            <person name="Kim M.R."/>
            <person name="Li N."/>
            <person name="Lee J.H."/>
            <person name="Kwon K.K."/>
        </authorList>
    </citation>
    <scope>NUCLEOTIDE SEQUENCE [LARGE SCALE GENOMIC DNA]</scope>
    <source>
        <strain evidence="3 4">US6-1</strain>
    </source>
</reference>
<keyword evidence="1" id="KW-0472">Membrane</keyword>